<evidence type="ECO:0000256" key="1">
    <source>
        <dbReference type="SAM" id="MobiDB-lite"/>
    </source>
</evidence>
<comment type="caution">
    <text evidence="3">The sequence shown here is derived from an EMBL/GenBank/DDBJ whole genome shotgun (WGS) entry which is preliminary data.</text>
</comment>
<dbReference type="AlphaFoldDB" id="A0A2T1G292"/>
<dbReference type="Gene3D" id="2.60.260.20">
    <property type="entry name" value="Urease metallochaperone UreE, N-terminal domain"/>
    <property type="match status" value="1"/>
</dbReference>
<evidence type="ECO:0000313" key="4">
    <source>
        <dbReference type="Proteomes" id="UP000238937"/>
    </source>
</evidence>
<dbReference type="Proteomes" id="UP000238937">
    <property type="component" value="Unassembled WGS sequence"/>
</dbReference>
<feature type="non-terminal residue" evidence="3">
    <location>
        <position position="120"/>
    </location>
</feature>
<dbReference type="SUPFAM" id="SSF49493">
    <property type="entry name" value="HSP40/DnaJ peptide-binding domain"/>
    <property type="match status" value="1"/>
</dbReference>
<keyword evidence="4" id="KW-1185">Reference proteome</keyword>
<protein>
    <recommendedName>
        <fullName evidence="2">Chaperone DnaJ C-terminal domain-containing protein</fullName>
    </recommendedName>
</protein>
<dbReference type="InterPro" id="IPR002939">
    <property type="entry name" value="DnaJ_C"/>
</dbReference>
<dbReference type="EMBL" id="PVWO01000361">
    <property type="protein sequence ID" value="PSB51357.1"/>
    <property type="molecule type" value="Genomic_DNA"/>
</dbReference>
<reference evidence="3 4" key="1">
    <citation type="submission" date="2018-03" db="EMBL/GenBank/DDBJ databases">
        <title>The ancient ancestry and fast evolution of plastids.</title>
        <authorList>
            <person name="Moore K.R."/>
            <person name="Magnabosco C."/>
            <person name="Momper L."/>
            <person name="Gold D.A."/>
            <person name="Bosak T."/>
            <person name="Fournier G.P."/>
        </authorList>
    </citation>
    <scope>NUCLEOTIDE SEQUENCE [LARGE SCALE GENOMIC DNA]</scope>
    <source>
        <strain evidence="3 4">CCALA 037</strain>
    </source>
</reference>
<dbReference type="Pfam" id="PF01556">
    <property type="entry name" value="DnaJ_C"/>
    <property type="match status" value="1"/>
</dbReference>
<gene>
    <name evidence="3" type="ORF">C7B77_21665</name>
</gene>
<evidence type="ECO:0000259" key="2">
    <source>
        <dbReference type="Pfam" id="PF01556"/>
    </source>
</evidence>
<feature type="region of interest" description="Disordered" evidence="1">
    <location>
        <begin position="99"/>
        <end position="120"/>
    </location>
</feature>
<dbReference type="InterPro" id="IPR008971">
    <property type="entry name" value="HSP40/DnaJ_pept-bd"/>
</dbReference>
<accession>A0A2T1G292</accession>
<feature type="domain" description="Chaperone DnaJ C-terminal" evidence="2">
    <location>
        <begin position="53"/>
        <end position="120"/>
    </location>
</feature>
<dbReference type="GO" id="GO:0051082">
    <property type="term" value="F:unfolded protein binding"/>
    <property type="evidence" value="ECO:0007669"/>
    <property type="project" value="InterPro"/>
</dbReference>
<sequence length="120" mass="13480">MFNPFDFEKIAKDLKKASENLDGEQLKTEVFNAFVQGFQGKEMPEAPRGRDLYYNLSLCFNDAMLGSKQEIRISRLEATTNGELNTVTRILKFTIPKGQGHESTLKLKEQGDASKHGGKP</sequence>
<evidence type="ECO:0000313" key="3">
    <source>
        <dbReference type="EMBL" id="PSB51357.1"/>
    </source>
</evidence>
<dbReference type="RefSeq" id="WP_219892236.1">
    <property type="nucleotide sequence ID" value="NZ_PVWO01000361.1"/>
</dbReference>
<name>A0A2T1G292_9CYAN</name>
<proteinExistence type="predicted"/>
<organism evidence="3 4">
    <name type="scientific">Chamaesiphon polymorphus CCALA 037</name>
    <dbReference type="NCBI Taxonomy" id="2107692"/>
    <lineage>
        <taxon>Bacteria</taxon>
        <taxon>Bacillati</taxon>
        <taxon>Cyanobacteriota</taxon>
        <taxon>Cyanophyceae</taxon>
        <taxon>Gomontiellales</taxon>
        <taxon>Chamaesiphonaceae</taxon>
        <taxon>Chamaesiphon</taxon>
    </lineage>
</organism>
<dbReference type="GO" id="GO:0006457">
    <property type="term" value="P:protein folding"/>
    <property type="evidence" value="ECO:0007669"/>
    <property type="project" value="InterPro"/>
</dbReference>